<dbReference type="Proteomes" id="UP001219525">
    <property type="component" value="Unassembled WGS sequence"/>
</dbReference>
<protein>
    <recommendedName>
        <fullName evidence="1">HNH nuclease domain-containing protein</fullName>
    </recommendedName>
</protein>
<evidence type="ECO:0000313" key="2">
    <source>
        <dbReference type="EMBL" id="KAJ7229197.1"/>
    </source>
</evidence>
<accession>A0AAD6YU78</accession>
<reference evidence="2" key="1">
    <citation type="submission" date="2023-03" db="EMBL/GenBank/DDBJ databases">
        <title>Massive genome expansion in bonnet fungi (Mycena s.s.) driven by repeated elements and novel gene families across ecological guilds.</title>
        <authorList>
            <consortium name="Lawrence Berkeley National Laboratory"/>
            <person name="Harder C.B."/>
            <person name="Miyauchi S."/>
            <person name="Viragh M."/>
            <person name="Kuo A."/>
            <person name="Thoen E."/>
            <person name="Andreopoulos B."/>
            <person name="Lu D."/>
            <person name="Skrede I."/>
            <person name="Drula E."/>
            <person name="Henrissat B."/>
            <person name="Morin E."/>
            <person name="Kohler A."/>
            <person name="Barry K."/>
            <person name="LaButti K."/>
            <person name="Morin E."/>
            <person name="Salamov A."/>
            <person name="Lipzen A."/>
            <person name="Mereny Z."/>
            <person name="Hegedus B."/>
            <person name="Baldrian P."/>
            <person name="Stursova M."/>
            <person name="Weitz H."/>
            <person name="Taylor A."/>
            <person name="Grigoriev I.V."/>
            <person name="Nagy L.G."/>
            <person name="Martin F."/>
            <person name="Kauserud H."/>
        </authorList>
    </citation>
    <scope>NUCLEOTIDE SEQUENCE</scope>
    <source>
        <strain evidence="2">9144</strain>
    </source>
</reference>
<feature type="domain" description="HNH nuclease" evidence="1">
    <location>
        <begin position="117"/>
        <end position="195"/>
    </location>
</feature>
<dbReference type="InterPro" id="IPR003615">
    <property type="entry name" value="HNH_nuc"/>
</dbReference>
<feature type="non-terminal residue" evidence="2">
    <location>
        <position position="1"/>
    </location>
</feature>
<gene>
    <name evidence="2" type="ORF">GGX14DRAFT_617291</name>
</gene>
<name>A0AAD6YU78_9AGAR</name>
<comment type="caution">
    <text evidence="2">The sequence shown here is derived from an EMBL/GenBank/DDBJ whole genome shotgun (WGS) entry which is preliminary data.</text>
</comment>
<proteinExistence type="predicted"/>
<sequence>MDVILRDFDGNTLSGFWQYGLISWELFYSCLRTVIFSNEDWAVYCYDESVPERQGALCPPSTDLPEPGTYILLGRDGSPLSVGLTALSARLRHPTISGTPARTDHYRNRVRQRDPGCLISGLPVIRDDYSRFKTAHIYPRAHDATWIERGYPSRITDTASLQTVGGPAKIDSVQNVILLRTDLHDAWDNYKFGVNPDAGYIVIPFVPGYDDIAGKVLSLDHITDPNLRPLDDLLRDHFLQGVLKNMKGAGEPSWDYEDAFGDGMMDLSRTDWGGKSGQDHLEFELAHRLHDIRISQESAAVF</sequence>
<evidence type="ECO:0000313" key="3">
    <source>
        <dbReference type="Proteomes" id="UP001219525"/>
    </source>
</evidence>
<keyword evidence="3" id="KW-1185">Reference proteome</keyword>
<evidence type="ECO:0000259" key="1">
    <source>
        <dbReference type="Pfam" id="PF13391"/>
    </source>
</evidence>
<dbReference type="AlphaFoldDB" id="A0AAD6YU78"/>
<dbReference type="Pfam" id="PF13391">
    <property type="entry name" value="HNH_2"/>
    <property type="match status" value="1"/>
</dbReference>
<dbReference type="EMBL" id="JARJCW010000002">
    <property type="protein sequence ID" value="KAJ7229197.1"/>
    <property type="molecule type" value="Genomic_DNA"/>
</dbReference>
<organism evidence="2 3">
    <name type="scientific">Mycena pura</name>
    <dbReference type="NCBI Taxonomy" id="153505"/>
    <lineage>
        <taxon>Eukaryota</taxon>
        <taxon>Fungi</taxon>
        <taxon>Dikarya</taxon>
        <taxon>Basidiomycota</taxon>
        <taxon>Agaricomycotina</taxon>
        <taxon>Agaricomycetes</taxon>
        <taxon>Agaricomycetidae</taxon>
        <taxon>Agaricales</taxon>
        <taxon>Marasmiineae</taxon>
        <taxon>Mycenaceae</taxon>
        <taxon>Mycena</taxon>
    </lineage>
</organism>